<evidence type="ECO:0000256" key="2">
    <source>
        <dbReference type="ARBA" id="ARBA00023002"/>
    </source>
</evidence>
<evidence type="ECO:0000313" key="4">
    <source>
        <dbReference type="EMBL" id="AEW94727.1"/>
    </source>
</evidence>
<dbReference type="HOGENOM" id="CLU_005391_0_0_11"/>
<dbReference type="STRING" id="1003195.SCATT_23560"/>
<dbReference type="PANTHER" id="PTHR11699">
    <property type="entry name" value="ALDEHYDE DEHYDROGENASE-RELATED"/>
    <property type="match status" value="1"/>
</dbReference>
<reference evidence="5" key="1">
    <citation type="submission" date="2011-12" db="EMBL/GenBank/DDBJ databases">
        <title>Complete genome sequence of Streptomyces cattleya strain DSM 46488.</title>
        <authorList>
            <person name="Ou H.-Y."/>
            <person name="Li P."/>
            <person name="Zhao C."/>
            <person name="O'Hagan D."/>
            <person name="Deng Z."/>
        </authorList>
    </citation>
    <scope>NUCLEOTIDE SEQUENCE [LARGE SCALE GENOMIC DNA]</scope>
    <source>
        <strain evidence="5">ATCC 35852 / DSM 46488 / JCM 4925 / NBRC 14057 / NRRL 8057</strain>
    </source>
</reference>
<dbReference type="GO" id="GO:0016620">
    <property type="term" value="F:oxidoreductase activity, acting on the aldehyde or oxo group of donors, NAD or NADP as acceptor"/>
    <property type="evidence" value="ECO:0007669"/>
    <property type="project" value="InterPro"/>
</dbReference>
<organism evidence="4 5">
    <name type="scientific">Streptantibioticus cattleyicolor (strain ATCC 35852 / DSM 46488 / JCM 4925 / NBRC 14057 / NRRL 8057)</name>
    <name type="common">Streptomyces cattleya</name>
    <dbReference type="NCBI Taxonomy" id="1003195"/>
    <lineage>
        <taxon>Bacteria</taxon>
        <taxon>Bacillati</taxon>
        <taxon>Actinomycetota</taxon>
        <taxon>Actinomycetes</taxon>
        <taxon>Kitasatosporales</taxon>
        <taxon>Streptomycetaceae</taxon>
        <taxon>Streptantibioticus</taxon>
    </lineage>
</organism>
<feature type="domain" description="Aldehyde dehydrogenase" evidence="3">
    <location>
        <begin position="28"/>
        <end position="499"/>
    </location>
</feature>
<dbReference type="KEGG" id="sct:SCAT_2372"/>
<dbReference type="Gene3D" id="3.40.605.10">
    <property type="entry name" value="Aldehyde Dehydrogenase, Chain A, domain 1"/>
    <property type="match status" value="1"/>
</dbReference>
<sequence>MTGRPAPANPTAAEAAARIHGHWIDGSWQRPGGGHYPVVDPATERVVGHAPQATEGDVDAAVRAARDAWPAWSRTAPERRAAVLARAAELLAERAAGLVPLVQAETGATIRVAATMQVPTAAERFRRYARGATEPDTVPLAPVPVKASPLAPGGLIGAAAVRRPVGVVACVTSYNFPLVNLAGKAAPALAMGNTVVAKPAPQDPLSCLLLGELLKEAGLPDGVFNVVTGAGAATGEALVAHPGVDMISFTGSTSVGKAIAVTAGRTMKRTLMELGGKGAAIVMEDVPEVGLKSAIGAVGSTWSFHSGQICTAPTRVLVHRALYEKVVTSLQHYAESLTIGDPVDNSTIVGPLISAAQRDRVEAYVAGARDQGARVVTGGTRPAVTPGYYVAPTLITDASLEMTVAQEEIFGPVVVAIPFDTEDEAVAVANGTPYGLYDYVFSRDAGRAWALAARLRSGNVGINTVQRHPETPFGGFKDSGVGRDGGSFGLHAYSELQSVVWPS</sequence>
<comment type="similarity">
    <text evidence="1">Belongs to the aldehyde dehydrogenase family.</text>
</comment>
<dbReference type="RefSeq" id="WP_014143118.1">
    <property type="nucleotide sequence ID" value="NC_016111.1"/>
</dbReference>
<evidence type="ECO:0000313" key="5">
    <source>
        <dbReference type="Proteomes" id="UP000007842"/>
    </source>
</evidence>
<dbReference type="KEGG" id="scy:SCATT_23560"/>
<dbReference type="SUPFAM" id="SSF53720">
    <property type="entry name" value="ALDH-like"/>
    <property type="match status" value="1"/>
</dbReference>
<evidence type="ECO:0000256" key="1">
    <source>
        <dbReference type="ARBA" id="ARBA00009986"/>
    </source>
</evidence>
<evidence type="ECO:0000259" key="3">
    <source>
        <dbReference type="Pfam" id="PF00171"/>
    </source>
</evidence>
<keyword evidence="5" id="KW-1185">Reference proteome</keyword>
<dbReference type="AlphaFoldDB" id="F8JZ61"/>
<proteinExistence type="inferred from homology"/>
<dbReference type="PATRIC" id="fig|1003195.11.peg.3883"/>
<accession>G8WQJ5</accession>
<dbReference type="OrthoDB" id="6882680at2"/>
<dbReference type="InterPro" id="IPR016163">
    <property type="entry name" value="Ald_DH_C"/>
</dbReference>
<protein>
    <submittedName>
        <fullName evidence="4">Aldehyde dehydrogenase</fullName>
    </submittedName>
</protein>
<accession>F8JZ61</accession>
<dbReference type="InterPro" id="IPR016162">
    <property type="entry name" value="Ald_DH_N"/>
</dbReference>
<dbReference type="InterPro" id="IPR015590">
    <property type="entry name" value="Aldehyde_DH_dom"/>
</dbReference>
<dbReference type="Proteomes" id="UP000007842">
    <property type="component" value="Chromosome"/>
</dbReference>
<dbReference type="FunFam" id="3.40.605.10:FF:000007">
    <property type="entry name" value="NAD/NADP-dependent betaine aldehyde dehydrogenase"/>
    <property type="match status" value="1"/>
</dbReference>
<dbReference type="InterPro" id="IPR016161">
    <property type="entry name" value="Ald_DH/histidinol_DH"/>
</dbReference>
<gene>
    <name evidence="4" type="ordered locus">SCATT_23560</name>
</gene>
<name>F8JZ61_STREN</name>
<dbReference type="EMBL" id="CP003219">
    <property type="protein sequence ID" value="AEW94727.1"/>
    <property type="molecule type" value="Genomic_DNA"/>
</dbReference>
<keyword evidence="2" id="KW-0560">Oxidoreductase</keyword>
<dbReference type="Pfam" id="PF00171">
    <property type="entry name" value="Aldedh"/>
    <property type="match status" value="1"/>
</dbReference>
<dbReference type="Gene3D" id="3.40.309.10">
    <property type="entry name" value="Aldehyde Dehydrogenase, Chain A, domain 2"/>
    <property type="match status" value="1"/>
</dbReference>
<dbReference type="eggNOG" id="COG1012">
    <property type="taxonomic scope" value="Bacteria"/>
</dbReference>